<evidence type="ECO:0000313" key="3">
    <source>
        <dbReference type="Proteomes" id="UP000277580"/>
    </source>
</evidence>
<dbReference type="GO" id="GO:0005829">
    <property type="term" value="C:cytosol"/>
    <property type="evidence" value="ECO:0007669"/>
    <property type="project" value="TreeGrafter"/>
</dbReference>
<organism evidence="2 3">
    <name type="scientific">Morchella conica CCBAS932</name>
    <dbReference type="NCBI Taxonomy" id="1392247"/>
    <lineage>
        <taxon>Eukaryota</taxon>
        <taxon>Fungi</taxon>
        <taxon>Dikarya</taxon>
        <taxon>Ascomycota</taxon>
        <taxon>Pezizomycotina</taxon>
        <taxon>Pezizomycetes</taxon>
        <taxon>Pezizales</taxon>
        <taxon>Morchellaceae</taxon>
        <taxon>Morchella</taxon>
    </lineage>
</organism>
<dbReference type="SUPFAM" id="SSF48371">
    <property type="entry name" value="ARM repeat"/>
    <property type="match status" value="1"/>
</dbReference>
<accession>A0A3N4KCW2</accession>
<keyword evidence="3" id="KW-1185">Reference proteome</keyword>
<dbReference type="PANTHER" id="PTHR32226:SF2">
    <property type="entry name" value="TELO2-INTERACTING PROTEIN 2"/>
    <property type="match status" value="1"/>
</dbReference>
<feature type="non-terminal residue" evidence="2">
    <location>
        <position position="1"/>
    </location>
</feature>
<reference evidence="2 3" key="1">
    <citation type="journal article" date="2018" name="Nat. Ecol. Evol.">
        <title>Pezizomycetes genomes reveal the molecular basis of ectomycorrhizal truffle lifestyle.</title>
        <authorList>
            <person name="Murat C."/>
            <person name="Payen T."/>
            <person name="Noel B."/>
            <person name="Kuo A."/>
            <person name="Morin E."/>
            <person name="Chen J."/>
            <person name="Kohler A."/>
            <person name="Krizsan K."/>
            <person name="Balestrini R."/>
            <person name="Da Silva C."/>
            <person name="Montanini B."/>
            <person name="Hainaut M."/>
            <person name="Levati E."/>
            <person name="Barry K.W."/>
            <person name="Belfiori B."/>
            <person name="Cichocki N."/>
            <person name="Clum A."/>
            <person name="Dockter R.B."/>
            <person name="Fauchery L."/>
            <person name="Guy J."/>
            <person name="Iotti M."/>
            <person name="Le Tacon F."/>
            <person name="Lindquist E.A."/>
            <person name="Lipzen A."/>
            <person name="Malagnac F."/>
            <person name="Mello A."/>
            <person name="Molinier V."/>
            <person name="Miyauchi S."/>
            <person name="Poulain J."/>
            <person name="Riccioni C."/>
            <person name="Rubini A."/>
            <person name="Sitrit Y."/>
            <person name="Splivallo R."/>
            <person name="Traeger S."/>
            <person name="Wang M."/>
            <person name="Zifcakova L."/>
            <person name="Wipf D."/>
            <person name="Zambonelli A."/>
            <person name="Paolocci F."/>
            <person name="Nowrousian M."/>
            <person name="Ottonello S."/>
            <person name="Baldrian P."/>
            <person name="Spatafora J.W."/>
            <person name="Henrissat B."/>
            <person name="Nagy L.G."/>
            <person name="Aury J.M."/>
            <person name="Wincker P."/>
            <person name="Grigoriev I.V."/>
            <person name="Bonfante P."/>
            <person name="Martin F.M."/>
        </authorList>
    </citation>
    <scope>NUCLEOTIDE SEQUENCE [LARGE SCALE GENOMIC DNA]</scope>
    <source>
        <strain evidence="2 3">CCBAS932</strain>
    </source>
</reference>
<dbReference type="AlphaFoldDB" id="A0A3N4KCW2"/>
<dbReference type="InterPro" id="IPR016024">
    <property type="entry name" value="ARM-type_fold"/>
</dbReference>
<protein>
    <recommendedName>
        <fullName evidence="4">RNA polymerase II assembly factor Rtp1 C-terminal domain-containing protein</fullName>
    </recommendedName>
</protein>
<feature type="non-terminal residue" evidence="2">
    <location>
        <position position="329"/>
    </location>
</feature>
<dbReference type="OrthoDB" id="10653360at2759"/>
<proteinExistence type="inferred from homology"/>
<evidence type="ECO:0000256" key="1">
    <source>
        <dbReference type="ARBA" id="ARBA00034736"/>
    </source>
</evidence>
<dbReference type="Pfam" id="PF10521">
    <property type="entry name" value="Tti2"/>
    <property type="match status" value="1"/>
</dbReference>
<comment type="similarity">
    <text evidence="1">Belongs to the TTI2 family.</text>
</comment>
<sequence>LLETLTALDRLTTADTADVTPAETQTLLTWLPGVMLPTEALLPPEHVLEDDDLTPPAVLAPYQSVCRLALQIIARLPTVLDDISPELAVALISQTSPHDPWTTAESRALSTSLLATHTLPTATLTAFLTALKPHFTTPHPTLTPAAHAATRPSTFRAPLIAQTAPSYRSTHPHTPTLLHYTVLRLPAHLDPLWPLILPPLLTLLDDHHAPTRATGARILAVLLTHPQTPSMLSRSGLGPVLWDAALPAVLSLPPLTPTAVSVPLLEAAYPALIALARVLGGGRARERARLLGVLLRRGVVAGMRYAGEIVAVAEVLVGVIGELVREMGV</sequence>
<evidence type="ECO:0000313" key="2">
    <source>
        <dbReference type="EMBL" id="RPB06251.1"/>
    </source>
</evidence>
<evidence type="ECO:0008006" key="4">
    <source>
        <dbReference type="Google" id="ProtNLM"/>
    </source>
</evidence>
<dbReference type="GO" id="GO:0005634">
    <property type="term" value="C:nucleus"/>
    <property type="evidence" value="ECO:0007669"/>
    <property type="project" value="TreeGrafter"/>
</dbReference>
<gene>
    <name evidence="2" type="ORF">P167DRAFT_550636</name>
</gene>
<dbReference type="InterPro" id="IPR018870">
    <property type="entry name" value="Tti2"/>
</dbReference>
<dbReference type="InParanoid" id="A0A3N4KCW2"/>
<dbReference type="PANTHER" id="PTHR32226">
    <property type="entry name" value="TELO2-INTERACTING PROTEIN 2"/>
    <property type="match status" value="1"/>
</dbReference>
<dbReference type="GO" id="GO:0110078">
    <property type="term" value="C:TTT Hsp90 cochaperone complex"/>
    <property type="evidence" value="ECO:0007669"/>
    <property type="project" value="InterPro"/>
</dbReference>
<dbReference type="STRING" id="1392247.A0A3N4KCW2"/>
<dbReference type="EMBL" id="ML119638">
    <property type="protein sequence ID" value="RPB06251.1"/>
    <property type="molecule type" value="Genomic_DNA"/>
</dbReference>
<name>A0A3N4KCW2_9PEZI</name>
<dbReference type="Proteomes" id="UP000277580">
    <property type="component" value="Unassembled WGS sequence"/>
</dbReference>